<dbReference type="InterPro" id="IPR000847">
    <property type="entry name" value="LysR_HTH_N"/>
</dbReference>
<dbReference type="FunFam" id="1.10.10.10:FF:000001">
    <property type="entry name" value="LysR family transcriptional regulator"/>
    <property type="match status" value="1"/>
</dbReference>
<name>A0A9D2NWB4_9FIRM</name>
<organism evidence="6 7">
    <name type="scientific">Candidatus Mediterraneibacter faecigallinarum</name>
    <dbReference type="NCBI Taxonomy" id="2838669"/>
    <lineage>
        <taxon>Bacteria</taxon>
        <taxon>Bacillati</taxon>
        <taxon>Bacillota</taxon>
        <taxon>Clostridia</taxon>
        <taxon>Lachnospirales</taxon>
        <taxon>Lachnospiraceae</taxon>
        <taxon>Mediterraneibacter</taxon>
    </lineage>
</organism>
<dbReference type="Pfam" id="PF00126">
    <property type="entry name" value="HTH_1"/>
    <property type="match status" value="1"/>
</dbReference>
<dbReference type="EMBL" id="DWWK01000127">
    <property type="protein sequence ID" value="HJC39064.1"/>
    <property type="molecule type" value="Genomic_DNA"/>
</dbReference>
<keyword evidence="4" id="KW-0804">Transcription</keyword>
<protein>
    <submittedName>
        <fullName evidence="6">LysR family transcriptional regulator</fullName>
    </submittedName>
</protein>
<keyword evidence="2" id="KW-0805">Transcription regulation</keyword>
<sequence>MDIQQLKYYRELCRVKNFTEAGFVCSLSQSALSKQIRRLEKELNVTLIRRNTRKFELTEEGEIFLEYAGQALERYEKMLEDIHSKKEIHIGSMTVLSPYHFAKVLAAFHEQHPDIDLVLDEHTADQIVAHMDEYDFAILRTLLITDTERYCMLPLYDDYLCAVVYSSHPLAGRRSIRLEELKDEVFVFPQKGSGGYEAFYDSCVRAGFTPDIEYEFPQANTIMSFVQEKMGVTINFTKVYQEYAGSGLCMIPLEDAPHYPISLIYPKSVTLTEAQRTFLRFLRMWKKSTSAASEGRTG</sequence>
<dbReference type="GO" id="GO:0032993">
    <property type="term" value="C:protein-DNA complex"/>
    <property type="evidence" value="ECO:0007669"/>
    <property type="project" value="TreeGrafter"/>
</dbReference>
<reference evidence="6" key="2">
    <citation type="submission" date="2021-04" db="EMBL/GenBank/DDBJ databases">
        <authorList>
            <person name="Gilroy R."/>
        </authorList>
    </citation>
    <scope>NUCLEOTIDE SEQUENCE</scope>
    <source>
        <strain evidence="6">ChiGjej1B1-1692</strain>
    </source>
</reference>
<evidence type="ECO:0000256" key="1">
    <source>
        <dbReference type="ARBA" id="ARBA00009437"/>
    </source>
</evidence>
<dbReference type="InterPro" id="IPR036388">
    <property type="entry name" value="WH-like_DNA-bd_sf"/>
</dbReference>
<evidence type="ECO:0000313" key="7">
    <source>
        <dbReference type="Proteomes" id="UP000823894"/>
    </source>
</evidence>
<evidence type="ECO:0000256" key="3">
    <source>
        <dbReference type="ARBA" id="ARBA00023125"/>
    </source>
</evidence>
<dbReference type="GO" id="GO:0003700">
    <property type="term" value="F:DNA-binding transcription factor activity"/>
    <property type="evidence" value="ECO:0007669"/>
    <property type="project" value="InterPro"/>
</dbReference>
<dbReference type="Proteomes" id="UP000823894">
    <property type="component" value="Unassembled WGS sequence"/>
</dbReference>
<dbReference type="PANTHER" id="PTHR30346">
    <property type="entry name" value="TRANSCRIPTIONAL DUAL REGULATOR HCAR-RELATED"/>
    <property type="match status" value="1"/>
</dbReference>
<evidence type="ECO:0000256" key="2">
    <source>
        <dbReference type="ARBA" id="ARBA00023015"/>
    </source>
</evidence>
<dbReference type="GO" id="GO:0003677">
    <property type="term" value="F:DNA binding"/>
    <property type="evidence" value="ECO:0007669"/>
    <property type="project" value="UniProtKB-KW"/>
</dbReference>
<dbReference type="CDD" id="cd05466">
    <property type="entry name" value="PBP2_LTTR_substrate"/>
    <property type="match status" value="1"/>
</dbReference>
<comment type="caution">
    <text evidence="6">The sequence shown here is derived from an EMBL/GenBank/DDBJ whole genome shotgun (WGS) entry which is preliminary data.</text>
</comment>
<evidence type="ECO:0000256" key="4">
    <source>
        <dbReference type="ARBA" id="ARBA00023163"/>
    </source>
</evidence>
<dbReference type="PANTHER" id="PTHR30346:SF28">
    <property type="entry name" value="HTH-TYPE TRANSCRIPTIONAL REGULATOR CYNR"/>
    <property type="match status" value="1"/>
</dbReference>
<evidence type="ECO:0000313" key="6">
    <source>
        <dbReference type="EMBL" id="HJC39064.1"/>
    </source>
</evidence>
<dbReference type="SUPFAM" id="SSF46785">
    <property type="entry name" value="Winged helix' DNA-binding domain"/>
    <property type="match status" value="1"/>
</dbReference>
<evidence type="ECO:0000259" key="5">
    <source>
        <dbReference type="PROSITE" id="PS50931"/>
    </source>
</evidence>
<dbReference type="InterPro" id="IPR036390">
    <property type="entry name" value="WH_DNA-bd_sf"/>
</dbReference>
<accession>A0A9D2NWB4</accession>
<reference evidence="6" key="1">
    <citation type="journal article" date="2021" name="PeerJ">
        <title>Extensive microbial diversity within the chicken gut microbiome revealed by metagenomics and culture.</title>
        <authorList>
            <person name="Gilroy R."/>
            <person name="Ravi A."/>
            <person name="Getino M."/>
            <person name="Pursley I."/>
            <person name="Horton D.L."/>
            <person name="Alikhan N.F."/>
            <person name="Baker D."/>
            <person name="Gharbi K."/>
            <person name="Hall N."/>
            <person name="Watson M."/>
            <person name="Adriaenssens E.M."/>
            <person name="Foster-Nyarko E."/>
            <person name="Jarju S."/>
            <person name="Secka A."/>
            <person name="Antonio M."/>
            <person name="Oren A."/>
            <person name="Chaudhuri R.R."/>
            <person name="La Ragione R."/>
            <person name="Hildebrand F."/>
            <person name="Pallen M.J."/>
        </authorList>
    </citation>
    <scope>NUCLEOTIDE SEQUENCE</scope>
    <source>
        <strain evidence="6">ChiGjej1B1-1692</strain>
    </source>
</reference>
<proteinExistence type="inferred from homology"/>
<dbReference type="InterPro" id="IPR005119">
    <property type="entry name" value="LysR_subst-bd"/>
</dbReference>
<comment type="similarity">
    <text evidence="1">Belongs to the LysR transcriptional regulatory family.</text>
</comment>
<dbReference type="Gene3D" id="3.40.190.290">
    <property type="match status" value="1"/>
</dbReference>
<dbReference type="Gene3D" id="1.10.10.10">
    <property type="entry name" value="Winged helix-like DNA-binding domain superfamily/Winged helix DNA-binding domain"/>
    <property type="match status" value="1"/>
</dbReference>
<dbReference type="SUPFAM" id="SSF53850">
    <property type="entry name" value="Periplasmic binding protein-like II"/>
    <property type="match status" value="1"/>
</dbReference>
<keyword evidence="3" id="KW-0238">DNA-binding</keyword>
<dbReference type="PRINTS" id="PR00039">
    <property type="entry name" value="HTHLYSR"/>
</dbReference>
<feature type="domain" description="HTH lysR-type" evidence="5">
    <location>
        <begin position="1"/>
        <end position="58"/>
    </location>
</feature>
<dbReference type="PROSITE" id="PS50931">
    <property type="entry name" value="HTH_LYSR"/>
    <property type="match status" value="1"/>
</dbReference>
<dbReference type="AlphaFoldDB" id="A0A9D2NWB4"/>
<gene>
    <name evidence="6" type="ORF">H9757_08420</name>
</gene>
<dbReference type="Pfam" id="PF03466">
    <property type="entry name" value="LysR_substrate"/>
    <property type="match status" value="1"/>
</dbReference>